<dbReference type="EMBL" id="QLNI01000064">
    <property type="protein sequence ID" value="RAM00119.1"/>
    <property type="molecule type" value="Genomic_DNA"/>
</dbReference>
<evidence type="ECO:0000313" key="1">
    <source>
        <dbReference type="EMBL" id="QBH11856.1"/>
    </source>
</evidence>
<name>A0A328F6Y4_9BACT</name>
<dbReference type="EMBL" id="CP036313">
    <property type="protein sequence ID" value="QBH11856.1"/>
    <property type="molecule type" value="Genomic_DNA"/>
</dbReference>
<evidence type="ECO:0000313" key="3">
    <source>
        <dbReference type="Proteomes" id="UP000248798"/>
    </source>
</evidence>
<dbReference type="OrthoDB" id="5420896at2"/>
<organism evidence="2 3">
    <name type="scientific">Desulfobacter hydrogenophilus</name>
    <dbReference type="NCBI Taxonomy" id="2291"/>
    <lineage>
        <taxon>Bacteria</taxon>
        <taxon>Pseudomonadati</taxon>
        <taxon>Thermodesulfobacteriota</taxon>
        <taxon>Desulfobacteria</taxon>
        <taxon>Desulfobacterales</taxon>
        <taxon>Desulfobacteraceae</taxon>
        <taxon>Desulfobacter</taxon>
    </lineage>
</organism>
<gene>
    <name evidence="2" type="ORF">DO021_20835</name>
    <name evidence="1" type="ORF">EYB58_02285</name>
</gene>
<evidence type="ECO:0000313" key="2">
    <source>
        <dbReference type="EMBL" id="RAM00119.1"/>
    </source>
</evidence>
<protein>
    <submittedName>
        <fullName evidence="2">Uncharacterized protein</fullName>
    </submittedName>
</protein>
<dbReference type="RefSeq" id="WP_111960266.1">
    <property type="nucleotide sequence ID" value="NZ_CP036313.1"/>
</dbReference>
<dbReference type="Proteomes" id="UP000248798">
    <property type="component" value="Unassembled WGS sequence"/>
</dbReference>
<proteinExistence type="predicted"/>
<reference evidence="1 4" key="2">
    <citation type="submission" date="2019-02" db="EMBL/GenBank/DDBJ databases">
        <title>Complete genome sequence of Desulfobacter hydrogenophilus AcRS1.</title>
        <authorList>
            <person name="Marietou A."/>
            <person name="Lund M.B."/>
            <person name="Marshall I.P.G."/>
            <person name="Schreiber L."/>
            <person name="Jorgensen B."/>
        </authorList>
    </citation>
    <scope>NUCLEOTIDE SEQUENCE [LARGE SCALE GENOMIC DNA]</scope>
    <source>
        <strain evidence="1 4">AcRS1</strain>
    </source>
</reference>
<reference evidence="2 3" key="1">
    <citation type="submission" date="2018-06" db="EMBL/GenBank/DDBJ databases">
        <title>Complete Genome Sequence of Desulfobacter hydrogenophilus (DSM3380).</title>
        <authorList>
            <person name="Marietou A."/>
            <person name="Schreiber L."/>
            <person name="Marshall I."/>
            <person name="Jorgensen B."/>
        </authorList>
    </citation>
    <scope>NUCLEOTIDE SEQUENCE [LARGE SCALE GENOMIC DNA]</scope>
    <source>
        <strain evidence="2 3">DSM 3380</strain>
    </source>
</reference>
<sequence>MNEDDYSKAGLQRLFQKGANHFVLLHKNGKAVAFQSDQNGNVNIVNRQTDINFSSTGLSLLDDGWKCIGPGLEYSWLFE</sequence>
<dbReference type="Proteomes" id="UP000293902">
    <property type="component" value="Chromosome"/>
</dbReference>
<dbReference type="AlphaFoldDB" id="A0A328F6Y4"/>
<accession>A0A328F6Y4</accession>
<keyword evidence="4" id="KW-1185">Reference proteome</keyword>
<evidence type="ECO:0000313" key="4">
    <source>
        <dbReference type="Proteomes" id="UP000293902"/>
    </source>
</evidence>